<evidence type="ECO:0000313" key="6">
    <source>
        <dbReference type="EMBL" id="QXM07270.1"/>
    </source>
</evidence>
<dbReference type="PROSITE" id="PS50113">
    <property type="entry name" value="PAC"/>
    <property type="match status" value="1"/>
</dbReference>
<dbReference type="PANTHER" id="PTHR44757:SF2">
    <property type="entry name" value="BIOFILM ARCHITECTURE MAINTENANCE PROTEIN MBAA"/>
    <property type="match status" value="1"/>
</dbReference>
<dbReference type="InterPro" id="IPR052155">
    <property type="entry name" value="Biofilm_reg_signaling"/>
</dbReference>
<protein>
    <submittedName>
        <fullName evidence="6">EAL domain-containing protein</fullName>
    </submittedName>
</protein>
<dbReference type="NCBIfam" id="TIGR00254">
    <property type="entry name" value="GGDEF"/>
    <property type="match status" value="1"/>
</dbReference>
<organism evidence="6 7">
    <name type="scientific">Crassaminicella indica</name>
    <dbReference type="NCBI Taxonomy" id="2855394"/>
    <lineage>
        <taxon>Bacteria</taxon>
        <taxon>Bacillati</taxon>
        <taxon>Bacillota</taxon>
        <taxon>Clostridia</taxon>
        <taxon>Eubacteriales</taxon>
        <taxon>Clostridiaceae</taxon>
        <taxon>Crassaminicella</taxon>
    </lineage>
</organism>
<dbReference type="InterPro" id="IPR000160">
    <property type="entry name" value="GGDEF_dom"/>
</dbReference>
<dbReference type="SMART" id="SM00091">
    <property type="entry name" value="PAS"/>
    <property type="match status" value="1"/>
</dbReference>
<proteinExistence type="predicted"/>
<sequence>MKEKLIFRKILGYIREFLPKYNILYMISLLLVLWFLCVRISFAQNIATIHIMALTVFWFTNESIPYYFAYSFIISFMLLRGKKMIRKTLALKNIVLKERDQLLSTKNSQTINHQKELMRALKELKESEEKFRSFFQTAIDMIYVLDKNGIILEMNHSVQETLGYSQREMCYKSLAMFLTSDSKKLFYENLSIIFSKGFSRLEMQYISKNNDIITVDCSSSVIYDEKNEPKYIVAFQRDISKLKKSAEEIQYLAYHDTVTDLPNRRLGKDILQFAIHNALRKQSMVGVMFVDLDRFKCINDSLGHGMGDTLLKYVGKRFKDCVREDDSVVRLGGDEFMIILNNINTSNNVWNIADRMIRTFSKPFWLNEKEIHITCSIGIAMFPEHGEDVETLLKNADIAMYQAKESGRNNFKFFDNKLNHKVDEEMKIKEGIISAIKRKEFTLYYQPKIHINSGEIVGWEALVRWNHPHMGFISPAKFIPIAEKSGLIKNIDKFVLEMACKQIKELVDKGIRPKSVAINISSSQFNDSNFINTLDRIIAEVGVDPKLLNLEITETTAMQDTYYAKMIFEKIKKRGISLSLDDFGTGYSSLNYLKSFPIDVLKIDKSFVDDICSDQVNNTIVAATITMAKVLDIIVVAEGVETKEQLELLKMAGCEECQGYLFSKPVPIEKMEEMLIKQKFSKA</sequence>
<feature type="domain" description="PAS" evidence="2">
    <location>
        <begin position="127"/>
        <end position="197"/>
    </location>
</feature>
<dbReference type="Pfam" id="PF00563">
    <property type="entry name" value="EAL"/>
    <property type="match status" value="1"/>
</dbReference>
<dbReference type="Pfam" id="PF00990">
    <property type="entry name" value="GGDEF"/>
    <property type="match status" value="1"/>
</dbReference>
<dbReference type="CDD" id="cd01948">
    <property type="entry name" value="EAL"/>
    <property type="match status" value="1"/>
</dbReference>
<dbReference type="InterPro" id="IPR000014">
    <property type="entry name" value="PAS"/>
</dbReference>
<dbReference type="SMART" id="SM00267">
    <property type="entry name" value="GGDEF"/>
    <property type="match status" value="1"/>
</dbReference>
<keyword evidence="1" id="KW-0472">Membrane</keyword>
<dbReference type="Proteomes" id="UP000886818">
    <property type="component" value="Chromosome"/>
</dbReference>
<dbReference type="EMBL" id="CP078093">
    <property type="protein sequence ID" value="QXM07270.1"/>
    <property type="molecule type" value="Genomic_DNA"/>
</dbReference>
<dbReference type="Pfam" id="PF00989">
    <property type="entry name" value="PAS"/>
    <property type="match status" value="1"/>
</dbReference>
<reference evidence="6" key="1">
    <citation type="submission" date="2021-07" db="EMBL/GenBank/DDBJ databases">
        <title>Complete genome sequence of Crassaminicella sp. 143-21, isolated from a deep-sea hydrothermal vent.</title>
        <authorList>
            <person name="Li X."/>
        </authorList>
    </citation>
    <scope>NUCLEOTIDE SEQUENCE</scope>
    <source>
        <strain evidence="6">143-21</strain>
    </source>
</reference>
<gene>
    <name evidence="6" type="ORF">KVH43_06170</name>
</gene>
<name>A0ABX8RHR2_9CLOT</name>
<dbReference type="RefSeq" id="WP_218283956.1">
    <property type="nucleotide sequence ID" value="NZ_CP078093.1"/>
</dbReference>
<dbReference type="PROSITE" id="PS50112">
    <property type="entry name" value="PAS"/>
    <property type="match status" value="1"/>
</dbReference>
<dbReference type="CDD" id="cd01949">
    <property type="entry name" value="GGDEF"/>
    <property type="match status" value="1"/>
</dbReference>
<dbReference type="SMART" id="SM00052">
    <property type="entry name" value="EAL"/>
    <property type="match status" value="1"/>
</dbReference>
<evidence type="ECO:0000259" key="3">
    <source>
        <dbReference type="PROSITE" id="PS50113"/>
    </source>
</evidence>
<dbReference type="InterPro" id="IPR001633">
    <property type="entry name" value="EAL_dom"/>
</dbReference>
<dbReference type="CDD" id="cd00130">
    <property type="entry name" value="PAS"/>
    <property type="match status" value="1"/>
</dbReference>
<dbReference type="InterPro" id="IPR001610">
    <property type="entry name" value="PAC"/>
</dbReference>
<evidence type="ECO:0000259" key="5">
    <source>
        <dbReference type="PROSITE" id="PS50887"/>
    </source>
</evidence>
<feature type="domain" description="GGDEF" evidence="5">
    <location>
        <begin position="283"/>
        <end position="416"/>
    </location>
</feature>
<evidence type="ECO:0000313" key="7">
    <source>
        <dbReference type="Proteomes" id="UP000886818"/>
    </source>
</evidence>
<evidence type="ECO:0000259" key="4">
    <source>
        <dbReference type="PROSITE" id="PS50883"/>
    </source>
</evidence>
<evidence type="ECO:0000259" key="2">
    <source>
        <dbReference type="PROSITE" id="PS50112"/>
    </source>
</evidence>
<accession>A0ABX8RHR2</accession>
<feature type="domain" description="EAL" evidence="4">
    <location>
        <begin position="425"/>
        <end position="679"/>
    </location>
</feature>
<dbReference type="PROSITE" id="PS50887">
    <property type="entry name" value="GGDEF"/>
    <property type="match status" value="1"/>
</dbReference>
<dbReference type="InterPro" id="IPR000700">
    <property type="entry name" value="PAS-assoc_C"/>
</dbReference>
<keyword evidence="1" id="KW-0812">Transmembrane</keyword>
<keyword evidence="1" id="KW-1133">Transmembrane helix</keyword>
<feature type="transmembrane region" description="Helical" evidence="1">
    <location>
        <begin position="21"/>
        <end position="43"/>
    </location>
</feature>
<keyword evidence="7" id="KW-1185">Reference proteome</keyword>
<dbReference type="InterPro" id="IPR013767">
    <property type="entry name" value="PAS_fold"/>
</dbReference>
<dbReference type="PROSITE" id="PS50883">
    <property type="entry name" value="EAL"/>
    <property type="match status" value="1"/>
</dbReference>
<feature type="domain" description="PAC" evidence="3">
    <location>
        <begin position="199"/>
        <end position="251"/>
    </location>
</feature>
<dbReference type="PANTHER" id="PTHR44757">
    <property type="entry name" value="DIGUANYLATE CYCLASE DGCP"/>
    <property type="match status" value="1"/>
</dbReference>
<evidence type="ECO:0000256" key="1">
    <source>
        <dbReference type="SAM" id="Phobius"/>
    </source>
</evidence>
<dbReference type="SMART" id="SM00086">
    <property type="entry name" value="PAC"/>
    <property type="match status" value="1"/>
</dbReference>
<dbReference type="NCBIfam" id="TIGR00229">
    <property type="entry name" value="sensory_box"/>
    <property type="match status" value="1"/>
</dbReference>